<reference evidence="5 6" key="1">
    <citation type="submission" date="2020-01" db="EMBL/GenBank/DDBJ databases">
        <title>A novel Bacillus sp. from Pasinler.</title>
        <authorList>
            <person name="Adiguzel A."/>
            <person name="Ay H."/>
            <person name="Baltaci M.O."/>
        </authorList>
    </citation>
    <scope>NUCLEOTIDE SEQUENCE [LARGE SCALE GENOMIC DNA]</scope>
    <source>
        <strain evidence="5 6">P1</strain>
    </source>
</reference>
<dbReference type="InterPro" id="IPR002935">
    <property type="entry name" value="SAM_O-MeTrfase"/>
</dbReference>
<dbReference type="EMBL" id="JAACYS010000023">
    <property type="protein sequence ID" value="NCU17496.1"/>
    <property type="molecule type" value="Genomic_DNA"/>
</dbReference>
<dbReference type="PANTHER" id="PTHR10509">
    <property type="entry name" value="O-METHYLTRANSFERASE-RELATED"/>
    <property type="match status" value="1"/>
</dbReference>
<gene>
    <name evidence="4" type="primary">trmR</name>
    <name evidence="5" type="ORF">GW534_06915</name>
</gene>
<dbReference type="Gene3D" id="3.40.50.150">
    <property type="entry name" value="Vaccinia Virus protein VP39"/>
    <property type="match status" value="1"/>
</dbReference>
<name>A0ABX0A4Q0_9BACI</name>
<dbReference type="PANTHER" id="PTHR10509:SF14">
    <property type="entry name" value="CAFFEOYL-COA O-METHYLTRANSFERASE 3-RELATED"/>
    <property type="match status" value="1"/>
</dbReference>
<comment type="function">
    <text evidence="4">Catalyzes the methylation of 5-hydroxyuridine (ho5U) to form 5-methoxyuridine (mo5U) at position 34 in tRNAs.</text>
</comment>
<dbReference type="Pfam" id="PF01596">
    <property type="entry name" value="Methyltransf_3"/>
    <property type="match status" value="1"/>
</dbReference>
<dbReference type="RefSeq" id="WP_161920327.1">
    <property type="nucleotide sequence ID" value="NZ_JAACYS010000023.1"/>
</dbReference>
<evidence type="ECO:0000313" key="6">
    <source>
        <dbReference type="Proteomes" id="UP000743899"/>
    </source>
</evidence>
<comment type="caution">
    <text evidence="5">The sequence shown here is derived from an EMBL/GenBank/DDBJ whole genome shotgun (WGS) entry which is preliminary data.</text>
</comment>
<accession>A0ABX0A4Q0</accession>
<evidence type="ECO:0000256" key="1">
    <source>
        <dbReference type="ARBA" id="ARBA00022603"/>
    </source>
</evidence>
<evidence type="ECO:0000313" key="5">
    <source>
        <dbReference type="EMBL" id="NCU17496.1"/>
    </source>
</evidence>
<dbReference type="SUPFAM" id="SSF53335">
    <property type="entry name" value="S-adenosyl-L-methionine-dependent methyltransferases"/>
    <property type="match status" value="1"/>
</dbReference>
<comment type="similarity">
    <text evidence="4">Belongs to the class I-like SAM-binding methyltransferase superfamily. Cation-dependent O-methyltransferase family.</text>
</comment>
<evidence type="ECO:0000256" key="3">
    <source>
        <dbReference type="ARBA" id="ARBA00022691"/>
    </source>
</evidence>
<feature type="binding site" evidence="4">
    <location>
        <position position="82"/>
    </location>
    <ligand>
        <name>S-adenosyl-L-methionine</name>
        <dbReference type="ChEBI" id="CHEBI:59789"/>
    </ligand>
</feature>
<feature type="binding site" evidence="4">
    <location>
        <position position="66"/>
    </location>
    <ligand>
        <name>S-adenosyl-L-methionine</name>
        <dbReference type="ChEBI" id="CHEBI:59789"/>
    </ligand>
</feature>
<feature type="binding site" evidence="4">
    <location>
        <begin position="110"/>
        <end position="111"/>
    </location>
    <ligand>
        <name>S-adenosyl-L-methionine</name>
        <dbReference type="ChEBI" id="CHEBI:59789"/>
    </ligand>
</feature>
<comment type="catalytic activity">
    <reaction evidence="4">
        <text>5-hydroxyuridine(34) in tRNA + S-adenosyl-L-methionine = 5-methoxyuridine(34) in tRNA + S-adenosyl-L-homocysteine + H(+)</text>
        <dbReference type="Rhea" id="RHEA:60524"/>
        <dbReference type="Rhea" id="RHEA-COMP:13381"/>
        <dbReference type="Rhea" id="RHEA-COMP:15591"/>
        <dbReference type="ChEBI" id="CHEBI:15378"/>
        <dbReference type="ChEBI" id="CHEBI:57856"/>
        <dbReference type="ChEBI" id="CHEBI:59789"/>
        <dbReference type="ChEBI" id="CHEBI:136877"/>
        <dbReference type="ChEBI" id="CHEBI:143860"/>
    </reaction>
</comment>
<feature type="binding site" evidence="4">
    <location>
        <position position="36"/>
    </location>
    <ligand>
        <name>S-adenosyl-L-methionine</name>
        <dbReference type="ChEBI" id="CHEBI:59789"/>
    </ligand>
</feature>
<feature type="binding site" evidence="4">
    <location>
        <position position="130"/>
    </location>
    <ligand>
        <name>Mg(2+)</name>
        <dbReference type="ChEBI" id="CHEBI:18420"/>
    </ligand>
</feature>
<keyword evidence="2 4" id="KW-0808">Transferase</keyword>
<dbReference type="PROSITE" id="PS51682">
    <property type="entry name" value="SAM_OMT_I"/>
    <property type="match status" value="1"/>
</dbReference>
<sequence length="218" mass="25290">MFDQNLLSYLNSKLPERTNFFQEMEQYAKKNHVPIMDPYSMETVLQLLRIYQPKSILEIGTAIGYSALRMTHATGSKIVTIERDEQRYEQAELNIQKANMEENVVLLKGDALELLDEVSTYGPFDCLFIDAAKGQYKRFFENFTPLLAERSLIITDNVLFKGYVYQHETENKRLQKLGQKIDHFNDWLLNQPDYHTIILPVGDGIAVSVKKSNMNDKK</sequence>
<dbReference type="InterPro" id="IPR029063">
    <property type="entry name" value="SAM-dependent_MTases_sf"/>
</dbReference>
<dbReference type="InterPro" id="IPR043675">
    <property type="entry name" value="TrmR_methyltr"/>
</dbReference>
<comment type="subunit">
    <text evidence="4">Homodimer.</text>
</comment>
<dbReference type="EC" id="2.1.1.-" evidence="4"/>
<evidence type="ECO:0000256" key="2">
    <source>
        <dbReference type="ARBA" id="ARBA00022679"/>
    </source>
</evidence>
<evidence type="ECO:0000256" key="4">
    <source>
        <dbReference type="HAMAP-Rule" id="MF_02217"/>
    </source>
</evidence>
<feature type="binding site" evidence="4">
    <location>
        <position position="130"/>
    </location>
    <ligand>
        <name>S-adenosyl-L-methionine</name>
        <dbReference type="ChEBI" id="CHEBI:59789"/>
    </ligand>
</feature>
<dbReference type="HAMAP" id="MF_02217">
    <property type="entry name" value="TrmR_methyltr"/>
    <property type="match status" value="1"/>
</dbReference>
<organism evidence="5 6">
    <name type="scientific">Pallidibacillus pasinlerensis</name>
    <dbReference type="NCBI Taxonomy" id="2703818"/>
    <lineage>
        <taxon>Bacteria</taxon>
        <taxon>Bacillati</taxon>
        <taxon>Bacillota</taxon>
        <taxon>Bacilli</taxon>
        <taxon>Bacillales</taxon>
        <taxon>Bacillaceae</taxon>
        <taxon>Pallidibacillus</taxon>
    </lineage>
</organism>
<dbReference type="CDD" id="cd02440">
    <property type="entry name" value="AdoMet_MTases"/>
    <property type="match status" value="1"/>
</dbReference>
<keyword evidence="6" id="KW-1185">Reference proteome</keyword>
<keyword evidence="4" id="KW-0460">Magnesium</keyword>
<feature type="binding site" evidence="4">
    <location>
        <position position="157"/>
    </location>
    <ligand>
        <name>Mg(2+)</name>
        <dbReference type="ChEBI" id="CHEBI:18420"/>
    </ligand>
</feature>
<feature type="binding site" evidence="4">
    <location>
        <position position="156"/>
    </location>
    <ligand>
        <name>Mg(2+)</name>
        <dbReference type="ChEBI" id="CHEBI:18420"/>
    </ligand>
</feature>
<proteinExistence type="inferred from homology"/>
<dbReference type="Proteomes" id="UP000743899">
    <property type="component" value="Unassembled WGS sequence"/>
</dbReference>
<keyword evidence="1 4" id="KW-0489">Methyltransferase</keyword>
<dbReference type="InterPro" id="IPR050362">
    <property type="entry name" value="Cation-dep_OMT"/>
</dbReference>
<keyword evidence="4" id="KW-0819">tRNA processing</keyword>
<protein>
    <recommendedName>
        <fullName evidence="4">tRNA 5-hydroxyuridine methyltransferase</fullName>
        <ecNumber evidence="4">2.1.1.-</ecNumber>
    </recommendedName>
    <alternativeName>
        <fullName evidence="4">ho5U methyltransferase</fullName>
    </alternativeName>
</protein>
<keyword evidence="3 4" id="KW-0949">S-adenosyl-L-methionine</keyword>
<keyword evidence="4" id="KW-0479">Metal-binding</keyword>